<keyword evidence="1" id="KW-0175">Coiled coil</keyword>
<feature type="coiled-coil region" evidence="1">
    <location>
        <begin position="546"/>
        <end position="608"/>
    </location>
</feature>
<dbReference type="EMBL" id="JTDF01021806">
    <property type="protein sequence ID" value="KAF8561356.1"/>
    <property type="molecule type" value="Genomic_DNA"/>
</dbReference>
<dbReference type="AlphaFoldDB" id="A0A8T0D1N3"/>
<feature type="coiled-coil region" evidence="1">
    <location>
        <begin position="185"/>
        <end position="261"/>
    </location>
</feature>
<dbReference type="OrthoDB" id="5832575at2759"/>
<sequence>MQETATLIYKAEKFETELVQARYELEQHREAAQIAKHQLKLTTEQLVTSEKTQHELRVHISQLKQELQAYQSLKERSQTAIAGLQQVARESQDQVIKLETRLRQILEKKDKENENVREKTSEGAHFLKQIAQRIGISELNASYDYVFNKLLEKLDRTALLELKYAQNEAQMTKTLKELDTIKTSGNELTKRNEQFLNEKKVLNEKMATLNAQLTDVQSQLQLAQTSMKAKDKQLQDLHKQLQELTAANEKEKKNAEDSRFKGDVAKMQLKSMLDSLAASLTTIEHPCASTEVGVKEAVLRLLDQLKCMKENGMTFQQRVADLQAQFESQFKTGKAINEELDQARRRIREAETDKSKLETEVLGLRLLVQNEHGDQKNIATLTRRLCERLGLDPGDDGLAASSTLLTMAMDSIEQLLSHGCLLQSCLVPKCRTIRCDHHVHVDHIPSGYHSHALKPTRPGSAESVRATFCDHCGTHELLEIIWRGDGKLSEANQARMRELCPRCLQQLILAASEQLHRARMTTHLTPRLKPTHPDQNELLTKFQLELKQEQAHVHHLMDSLAKAEAKLLQAENLDETVEHLEQSRLTQAKRLEKLHKQAQRESVEAKNHWERLKVAKRLLAESQEKISRLTRFFDIIGRMVNVDTRFEPNPEMLITQRLHQLLEVMQRAGIHQYLSPHYPLVPATVPVGPLPGVGLHGPPVAPDYDGLSRVASQPGQNRSISFEDLHLRKSGPTCLHGLSGPGNSQKEETLYGSCPEPLSQTAKSFKPATKKIQPVLNAKTRQDFTQNGKRKISPVKRDERKY</sequence>
<feature type="region of interest" description="Disordered" evidence="2">
    <location>
        <begin position="777"/>
        <end position="802"/>
    </location>
</feature>
<reference evidence="3 4" key="1">
    <citation type="submission" date="2019-07" db="EMBL/GenBank/DDBJ databases">
        <title>Annotation for the trematode Paragonimus westermani.</title>
        <authorList>
            <person name="Choi Y.-J."/>
        </authorList>
    </citation>
    <scope>NUCLEOTIDE SEQUENCE [LARGE SCALE GENOMIC DNA]</scope>
    <source>
        <strain evidence="3">180907_Pwestermani</strain>
    </source>
</reference>
<feature type="coiled-coil region" evidence="1">
    <location>
        <begin position="333"/>
        <end position="360"/>
    </location>
</feature>
<name>A0A8T0D1N3_9TREM</name>
<proteinExistence type="predicted"/>
<evidence type="ECO:0000256" key="1">
    <source>
        <dbReference type="SAM" id="Coils"/>
    </source>
</evidence>
<feature type="coiled-coil region" evidence="1">
    <location>
        <begin position="11"/>
        <end position="122"/>
    </location>
</feature>
<gene>
    <name evidence="3" type="ORF">P879_00951</name>
</gene>
<evidence type="ECO:0000256" key="2">
    <source>
        <dbReference type="SAM" id="MobiDB-lite"/>
    </source>
</evidence>
<evidence type="ECO:0000313" key="3">
    <source>
        <dbReference type="EMBL" id="KAF8561356.1"/>
    </source>
</evidence>
<keyword evidence="4" id="KW-1185">Reference proteome</keyword>
<evidence type="ECO:0000313" key="4">
    <source>
        <dbReference type="Proteomes" id="UP000699462"/>
    </source>
</evidence>
<protein>
    <submittedName>
        <fullName evidence="3">Uncharacterized protein</fullName>
    </submittedName>
</protein>
<dbReference type="Proteomes" id="UP000699462">
    <property type="component" value="Unassembled WGS sequence"/>
</dbReference>
<comment type="caution">
    <text evidence="3">The sequence shown here is derived from an EMBL/GenBank/DDBJ whole genome shotgun (WGS) entry which is preliminary data.</text>
</comment>
<accession>A0A8T0D1N3</accession>
<organism evidence="3 4">
    <name type="scientific">Paragonimus westermani</name>
    <dbReference type="NCBI Taxonomy" id="34504"/>
    <lineage>
        <taxon>Eukaryota</taxon>
        <taxon>Metazoa</taxon>
        <taxon>Spiralia</taxon>
        <taxon>Lophotrochozoa</taxon>
        <taxon>Platyhelminthes</taxon>
        <taxon>Trematoda</taxon>
        <taxon>Digenea</taxon>
        <taxon>Plagiorchiida</taxon>
        <taxon>Troglotremata</taxon>
        <taxon>Troglotrematidae</taxon>
        <taxon>Paragonimus</taxon>
    </lineage>
</organism>